<dbReference type="Proteomes" id="UP000095286">
    <property type="component" value="Unplaced"/>
</dbReference>
<dbReference type="WBParaSite" id="RSKR_0000796200.1">
    <property type="protein sequence ID" value="RSKR_0000796200.1"/>
    <property type="gene ID" value="RSKR_0000796200"/>
</dbReference>
<name>A0AC35U5X3_9BILA</name>
<proteinExistence type="predicted"/>
<organism evidence="1 2">
    <name type="scientific">Rhabditophanes sp. KR3021</name>
    <dbReference type="NCBI Taxonomy" id="114890"/>
    <lineage>
        <taxon>Eukaryota</taxon>
        <taxon>Metazoa</taxon>
        <taxon>Ecdysozoa</taxon>
        <taxon>Nematoda</taxon>
        <taxon>Chromadorea</taxon>
        <taxon>Rhabditida</taxon>
        <taxon>Tylenchina</taxon>
        <taxon>Panagrolaimomorpha</taxon>
        <taxon>Strongyloidoidea</taxon>
        <taxon>Alloionematidae</taxon>
        <taxon>Rhabditophanes</taxon>
    </lineage>
</organism>
<sequence>MIDDDELNKHLSYSHYIREDEISDFQKRAIAELRLKVKDDLVFYPDYNTDFSLLRWLMGFQFDIDVIIPKLKATLQIFRAFNLHNMDFETAEEVNNYIKKLTVAAPYYPGGLIGYDKEGNIINLQPIAKSVPKLLIKTERVSSLFLLSILESELTFKLIRKQEKIQKRKLGVKIVVDLSGFSSDLLFMPCIKVYMNVLSTLQELFPDFARVLYIINCPKIMNTVWVIVKPALSKQTREKVKFLTSDWREVLKADLGEKYLYPDWVGSKINLPEKLAINLRPGGIPPKELYFTEDRLNNTFNLNDLIKISIPARSKKSVFIEAKKEQQIHWYFLCSGNDIDFSVELNSKICHPRYRITTEFVPEYNFIIAHDDGNFELIFDNTYGKIFAKSVQYVIKIV</sequence>
<protein>
    <submittedName>
        <fullName evidence="2">CRAL-TRIO domain-containing protein</fullName>
    </submittedName>
</protein>
<reference evidence="2" key="1">
    <citation type="submission" date="2016-11" db="UniProtKB">
        <authorList>
            <consortium name="WormBaseParasite"/>
        </authorList>
    </citation>
    <scope>IDENTIFICATION</scope>
    <source>
        <strain evidence="2">KR3021</strain>
    </source>
</reference>
<accession>A0AC35U5X3</accession>
<evidence type="ECO:0000313" key="2">
    <source>
        <dbReference type="WBParaSite" id="RSKR_0000796200.1"/>
    </source>
</evidence>
<evidence type="ECO:0000313" key="1">
    <source>
        <dbReference type="Proteomes" id="UP000095286"/>
    </source>
</evidence>